<keyword evidence="2" id="KW-1185">Reference proteome</keyword>
<dbReference type="AlphaFoldDB" id="A0ABD1AFT1"/>
<sequence>MQNVNQCGSLNEILALRPDPEILNPDLGAQINMSLLVRLLSKSVGKSWEANGASRRRREAEHVAKILRLPMTKGKLRGIEEQRKMMKGEVAEVRRRKRNLTSTTDRVHQRNQRMISQKRNTLKKEGIPELSIEDYFSKNNEFATWLKEKKRTYFNDLTTESARELFSRFVKAWNRGKLESRYYEGISTAPRTAHNWKIKHR</sequence>
<gene>
    <name evidence="1" type="ORF">V5N11_001355</name>
</gene>
<dbReference type="EMBL" id="JBANAX010000514">
    <property type="protein sequence ID" value="KAL1205652.1"/>
    <property type="molecule type" value="Genomic_DNA"/>
</dbReference>
<dbReference type="Proteomes" id="UP001558713">
    <property type="component" value="Unassembled WGS sequence"/>
</dbReference>
<organism evidence="1 2">
    <name type="scientific">Cardamine amara subsp. amara</name>
    <dbReference type="NCBI Taxonomy" id="228776"/>
    <lineage>
        <taxon>Eukaryota</taxon>
        <taxon>Viridiplantae</taxon>
        <taxon>Streptophyta</taxon>
        <taxon>Embryophyta</taxon>
        <taxon>Tracheophyta</taxon>
        <taxon>Spermatophyta</taxon>
        <taxon>Magnoliopsida</taxon>
        <taxon>eudicotyledons</taxon>
        <taxon>Gunneridae</taxon>
        <taxon>Pentapetalae</taxon>
        <taxon>rosids</taxon>
        <taxon>malvids</taxon>
        <taxon>Brassicales</taxon>
        <taxon>Brassicaceae</taxon>
        <taxon>Cardamineae</taxon>
        <taxon>Cardamine</taxon>
    </lineage>
</organism>
<proteinExistence type="predicted"/>
<dbReference type="PANTHER" id="PTHR34117">
    <property type="entry name" value="STYLE CELL-CYCLE INHIBITOR 1"/>
    <property type="match status" value="1"/>
</dbReference>
<reference evidence="1 2" key="1">
    <citation type="submission" date="2024-04" db="EMBL/GenBank/DDBJ databases">
        <title>Genome assembly C_amara_ONT_v2.</title>
        <authorList>
            <person name="Yant L."/>
            <person name="Moore C."/>
            <person name="Slenker M."/>
        </authorList>
    </citation>
    <scope>NUCLEOTIDE SEQUENCE [LARGE SCALE GENOMIC DNA]</scope>
    <source>
        <tissue evidence="1">Leaf</tissue>
    </source>
</reference>
<evidence type="ECO:0000313" key="1">
    <source>
        <dbReference type="EMBL" id="KAL1205652.1"/>
    </source>
</evidence>
<protein>
    <submittedName>
        <fullName evidence="1">Style cell-cycle inhibitor 1</fullName>
    </submittedName>
</protein>
<evidence type="ECO:0000313" key="2">
    <source>
        <dbReference type="Proteomes" id="UP001558713"/>
    </source>
</evidence>
<comment type="caution">
    <text evidence="1">The sequence shown here is derived from an EMBL/GenBank/DDBJ whole genome shotgun (WGS) entry which is preliminary data.</text>
</comment>
<accession>A0ABD1AFT1</accession>
<dbReference type="PANTHER" id="PTHR34117:SF1">
    <property type="entry name" value="STYLE CELL-CYCLE INHIBITOR 1"/>
    <property type="match status" value="1"/>
</dbReference>
<name>A0ABD1AFT1_CARAN</name>
<dbReference type="InterPro" id="IPR044688">
    <property type="entry name" value="SCI-1-like"/>
</dbReference>